<dbReference type="PANTHER" id="PTHR48037">
    <property type="entry name" value="ATPASE E1"/>
    <property type="match status" value="1"/>
</dbReference>
<reference evidence="5 6" key="1">
    <citation type="journal article" date="2014" name="Am. J. Bot.">
        <title>Genome assembly and annotation for red clover (Trifolium pratense; Fabaceae).</title>
        <authorList>
            <person name="Istvanek J."/>
            <person name="Jaros M."/>
            <person name="Krenek A."/>
            <person name="Repkova J."/>
        </authorList>
    </citation>
    <scope>NUCLEOTIDE SEQUENCE [LARGE SCALE GENOMIC DNA]</scope>
    <source>
        <strain evidence="6">cv. Tatra</strain>
        <tissue evidence="5">Young leaves</tissue>
    </source>
</reference>
<name>A0A2K3M4U5_TRIPR</name>
<evidence type="ECO:0000256" key="2">
    <source>
        <dbReference type="SAM" id="MobiDB-lite"/>
    </source>
</evidence>
<dbReference type="AlphaFoldDB" id="A0A2K3M4U5"/>
<sequence length="142" mass="15675">GTPKPGFPPLVVDEHFLSIPGVFVPGFLWPFVKEMIAKSGDKTVVATNLPRRITDDSQFPELFKPFGEVVSANLAAVDPECSRHRGFGFVKFVNMEDAQQAIHKLNDSGPYGCTVRVGWVPRPKKNQQPKRGPEVTSSRGRS</sequence>
<dbReference type="InterPro" id="IPR012677">
    <property type="entry name" value="Nucleotide-bd_a/b_plait_sf"/>
</dbReference>
<dbReference type="Gene3D" id="3.30.70.330">
    <property type="match status" value="1"/>
</dbReference>
<organism evidence="5 6">
    <name type="scientific">Trifolium pratense</name>
    <name type="common">Red clover</name>
    <dbReference type="NCBI Taxonomy" id="57577"/>
    <lineage>
        <taxon>Eukaryota</taxon>
        <taxon>Viridiplantae</taxon>
        <taxon>Streptophyta</taxon>
        <taxon>Embryophyta</taxon>
        <taxon>Tracheophyta</taxon>
        <taxon>Spermatophyta</taxon>
        <taxon>Magnoliopsida</taxon>
        <taxon>eudicotyledons</taxon>
        <taxon>Gunneridae</taxon>
        <taxon>Pentapetalae</taxon>
        <taxon>rosids</taxon>
        <taxon>fabids</taxon>
        <taxon>Fabales</taxon>
        <taxon>Fabaceae</taxon>
        <taxon>Papilionoideae</taxon>
        <taxon>50 kb inversion clade</taxon>
        <taxon>NPAAA clade</taxon>
        <taxon>Hologalegina</taxon>
        <taxon>IRL clade</taxon>
        <taxon>Trifolieae</taxon>
        <taxon>Trifolium</taxon>
    </lineage>
</organism>
<keyword evidence="3" id="KW-0812">Transmembrane</keyword>
<dbReference type="PANTHER" id="PTHR48037:SF1">
    <property type="entry name" value="RRM DOMAIN-CONTAINING PROTEIN"/>
    <property type="match status" value="1"/>
</dbReference>
<dbReference type="GO" id="GO:0003743">
    <property type="term" value="F:translation initiation factor activity"/>
    <property type="evidence" value="ECO:0007669"/>
    <property type="project" value="UniProtKB-KW"/>
</dbReference>
<dbReference type="PROSITE" id="PS50102">
    <property type="entry name" value="RRM"/>
    <property type="match status" value="1"/>
</dbReference>
<accession>A0A2K3M4U5</accession>
<feature type="region of interest" description="Disordered" evidence="2">
    <location>
        <begin position="120"/>
        <end position="142"/>
    </location>
</feature>
<evidence type="ECO:0000256" key="1">
    <source>
        <dbReference type="PROSITE-ProRule" id="PRU00176"/>
    </source>
</evidence>
<dbReference type="STRING" id="57577.A0A2K3M4U5"/>
<dbReference type="InterPro" id="IPR035979">
    <property type="entry name" value="RBD_domain_sf"/>
</dbReference>
<evidence type="ECO:0000313" key="6">
    <source>
        <dbReference type="Proteomes" id="UP000236291"/>
    </source>
</evidence>
<dbReference type="GO" id="GO:0003723">
    <property type="term" value="F:RNA binding"/>
    <property type="evidence" value="ECO:0007669"/>
    <property type="project" value="UniProtKB-UniRule"/>
</dbReference>
<dbReference type="Proteomes" id="UP000236291">
    <property type="component" value="Unassembled WGS sequence"/>
</dbReference>
<keyword evidence="1" id="KW-0694">RNA-binding</keyword>
<protein>
    <submittedName>
        <fullName evidence="5">Eukaryotic translation initiation factor 3 subunit g-like protein</fullName>
    </submittedName>
</protein>
<feature type="transmembrane region" description="Helical" evidence="3">
    <location>
        <begin position="15"/>
        <end position="32"/>
    </location>
</feature>
<keyword evidence="3" id="KW-1133">Transmembrane helix</keyword>
<dbReference type="InterPro" id="IPR000504">
    <property type="entry name" value="RRM_dom"/>
</dbReference>
<feature type="non-terminal residue" evidence="5">
    <location>
        <position position="1"/>
    </location>
</feature>
<keyword evidence="5" id="KW-0648">Protein biosynthesis</keyword>
<gene>
    <name evidence="5" type="ORF">L195_g041885</name>
</gene>
<keyword evidence="3" id="KW-0472">Membrane</keyword>
<feature type="domain" description="RRM" evidence="4">
    <location>
        <begin position="42"/>
        <end position="122"/>
    </location>
</feature>
<comment type="caution">
    <text evidence="5">The sequence shown here is derived from an EMBL/GenBank/DDBJ whole genome shotgun (WGS) entry which is preliminary data.</text>
</comment>
<dbReference type="EMBL" id="ASHM01049650">
    <property type="protein sequence ID" value="PNX85811.1"/>
    <property type="molecule type" value="Genomic_DNA"/>
</dbReference>
<evidence type="ECO:0000259" key="4">
    <source>
        <dbReference type="PROSITE" id="PS50102"/>
    </source>
</evidence>
<evidence type="ECO:0000313" key="5">
    <source>
        <dbReference type="EMBL" id="PNX85811.1"/>
    </source>
</evidence>
<dbReference type="SUPFAM" id="SSF54928">
    <property type="entry name" value="RNA-binding domain, RBD"/>
    <property type="match status" value="1"/>
</dbReference>
<evidence type="ECO:0000256" key="3">
    <source>
        <dbReference type="SAM" id="Phobius"/>
    </source>
</evidence>
<dbReference type="Pfam" id="PF00076">
    <property type="entry name" value="RRM_1"/>
    <property type="match status" value="1"/>
</dbReference>
<proteinExistence type="predicted"/>
<dbReference type="CDD" id="cd00590">
    <property type="entry name" value="RRM_SF"/>
    <property type="match status" value="1"/>
</dbReference>
<keyword evidence="5" id="KW-0396">Initiation factor</keyword>
<reference evidence="5 6" key="2">
    <citation type="journal article" date="2017" name="Front. Plant Sci.">
        <title>Gene Classification and Mining of Molecular Markers Useful in Red Clover (Trifolium pratense) Breeding.</title>
        <authorList>
            <person name="Istvanek J."/>
            <person name="Dluhosova J."/>
            <person name="Dluhos P."/>
            <person name="Patkova L."/>
            <person name="Nedelnik J."/>
            <person name="Repkova J."/>
        </authorList>
    </citation>
    <scope>NUCLEOTIDE SEQUENCE [LARGE SCALE GENOMIC DNA]</scope>
    <source>
        <strain evidence="6">cv. Tatra</strain>
        <tissue evidence="5">Young leaves</tissue>
    </source>
</reference>
<dbReference type="SMART" id="SM00360">
    <property type="entry name" value="RRM"/>
    <property type="match status" value="1"/>
</dbReference>